<evidence type="ECO:0008006" key="4">
    <source>
        <dbReference type="Google" id="ProtNLM"/>
    </source>
</evidence>
<evidence type="ECO:0000256" key="1">
    <source>
        <dbReference type="SAM" id="MobiDB-lite"/>
    </source>
</evidence>
<protein>
    <recommendedName>
        <fullName evidence="4">FAD dependent oxidoreductase domain-containing protein</fullName>
    </recommendedName>
</protein>
<feature type="region of interest" description="Disordered" evidence="1">
    <location>
        <begin position="126"/>
        <end position="148"/>
    </location>
</feature>
<proteinExistence type="predicted"/>
<feature type="region of interest" description="Disordered" evidence="1">
    <location>
        <begin position="19"/>
        <end position="96"/>
    </location>
</feature>
<dbReference type="InterPro" id="IPR036188">
    <property type="entry name" value="FAD/NAD-bd_sf"/>
</dbReference>
<dbReference type="OrthoDB" id="429143at2759"/>
<feature type="compositionally biased region" description="Basic and acidic residues" evidence="1">
    <location>
        <begin position="57"/>
        <end position="68"/>
    </location>
</feature>
<organism evidence="2 3">
    <name type="scientific">Coleophoma crateriformis</name>
    <dbReference type="NCBI Taxonomy" id="565419"/>
    <lineage>
        <taxon>Eukaryota</taxon>
        <taxon>Fungi</taxon>
        <taxon>Dikarya</taxon>
        <taxon>Ascomycota</taxon>
        <taxon>Pezizomycotina</taxon>
        <taxon>Leotiomycetes</taxon>
        <taxon>Helotiales</taxon>
        <taxon>Dermateaceae</taxon>
        <taxon>Coleophoma</taxon>
    </lineage>
</organism>
<reference evidence="2 3" key="1">
    <citation type="journal article" date="2018" name="IMA Fungus">
        <title>IMA Genome-F 9: Draft genome sequence of Annulohypoxylon stygium, Aspergillus mulundensis, Berkeleyomyces basicola (syn. Thielaviopsis basicola), Ceratocystis smalleyi, two Cercospora beticola strains, Coleophoma cylindrospora, Fusarium fracticaudum, Phialophora cf. hyalina, and Morchella septimelata.</title>
        <authorList>
            <person name="Wingfield B.D."/>
            <person name="Bills G.F."/>
            <person name="Dong Y."/>
            <person name="Huang W."/>
            <person name="Nel W.J."/>
            <person name="Swalarsk-Parry B.S."/>
            <person name="Vaghefi N."/>
            <person name="Wilken P.M."/>
            <person name="An Z."/>
            <person name="de Beer Z.W."/>
            <person name="De Vos L."/>
            <person name="Chen L."/>
            <person name="Duong T.A."/>
            <person name="Gao Y."/>
            <person name="Hammerbacher A."/>
            <person name="Kikkert J.R."/>
            <person name="Li Y."/>
            <person name="Li H."/>
            <person name="Li K."/>
            <person name="Li Q."/>
            <person name="Liu X."/>
            <person name="Ma X."/>
            <person name="Naidoo K."/>
            <person name="Pethybridge S.J."/>
            <person name="Sun J."/>
            <person name="Steenkamp E.T."/>
            <person name="van der Nest M.A."/>
            <person name="van Wyk S."/>
            <person name="Wingfield M.J."/>
            <person name="Xiong C."/>
            <person name="Yue Q."/>
            <person name="Zhang X."/>
        </authorList>
    </citation>
    <scope>NUCLEOTIDE SEQUENCE [LARGE SCALE GENOMIC DNA]</scope>
    <source>
        <strain evidence="2 3">BP5796</strain>
    </source>
</reference>
<comment type="caution">
    <text evidence="2">The sequence shown here is derived from an EMBL/GenBank/DDBJ whole genome shotgun (WGS) entry which is preliminary data.</text>
</comment>
<sequence length="219" mass="23748">MLRLAGINSAALEAHGTHYAREPDEGRQSANAHQSHAGPPVSAQPREMGRGKRARRDRVLSSRPRDQRIQLGTGAISPRSGPPNTPHVQQGRPARDVRGLKAPAELLRRAPVPRGPVQHQPAVVLRRHGHVRRREPRPAEVSPVVRSAPGASADGVPFVGPLPGLPGQWVCAGHSGHGMARIFTAAPGLVKLMNGKSWAETQLPDVYQITQERMERLKK</sequence>
<evidence type="ECO:0000313" key="3">
    <source>
        <dbReference type="Proteomes" id="UP000256328"/>
    </source>
</evidence>
<gene>
    <name evidence="2" type="ORF">BP5796_11900</name>
</gene>
<keyword evidence="3" id="KW-1185">Reference proteome</keyword>
<dbReference type="EMBL" id="PDLN01000019">
    <property type="protein sequence ID" value="RDW60294.1"/>
    <property type="molecule type" value="Genomic_DNA"/>
</dbReference>
<dbReference type="Gene3D" id="3.50.50.60">
    <property type="entry name" value="FAD/NAD(P)-binding domain"/>
    <property type="match status" value="1"/>
</dbReference>
<name>A0A3D8QFV2_9HELO</name>
<evidence type="ECO:0000313" key="2">
    <source>
        <dbReference type="EMBL" id="RDW60294.1"/>
    </source>
</evidence>
<feature type="compositionally biased region" description="Basic residues" evidence="1">
    <location>
        <begin position="126"/>
        <end position="135"/>
    </location>
</feature>
<accession>A0A3D8QFV2</accession>
<dbReference type="AlphaFoldDB" id="A0A3D8QFV2"/>
<dbReference type="Proteomes" id="UP000256328">
    <property type="component" value="Unassembled WGS sequence"/>
</dbReference>